<feature type="domain" description="SpoVT-AbrB" evidence="8">
    <location>
        <begin position="21"/>
        <end position="69"/>
    </location>
</feature>
<dbReference type="GO" id="GO:0003700">
    <property type="term" value="F:DNA-binding transcription factor activity"/>
    <property type="evidence" value="ECO:0007669"/>
    <property type="project" value="UniProtKB-UniRule"/>
</dbReference>
<keyword evidence="5 7" id="KW-0238">DNA-binding</keyword>
<evidence type="ECO:0000256" key="5">
    <source>
        <dbReference type="ARBA" id="ARBA00023125"/>
    </source>
</evidence>
<keyword evidence="10" id="KW-1185">Reference proteome</keyword>
<proteinExistence type="inferred from homology"/>
<comment type="caution">
    <text evidence="9">The sequence shown here is derived from an EMBL/GenBank/DDBJ whole genome shotgun (WGS) entry which is preliminary data.</text>
</comment>
<dbReference type="HAMAP" id="MF_01008">
    <property type="entry name" value="MraZ"/>
    <property type="match status" value="1"/>
</dbReference>
<organism evidence="9 10">
    <name type="scientific">Chlorobium ferrooxidans DSM 13031</name>
    <dbReference type="NCBI Taxonomy" id="377431"/>
    <lineage>
        <taxon>Bacteria</taxon>
        <taxon>Pseudomonadati</taxon>
        <taxon>Chlorobiota</taxon>
        <taxon>Chlorobiia</taxon>
        <taxon>Chlorobiales</taxon>
        <taxon>Chlorobiaceae</taxon>
        <taxon>Chlorobium/Pelodictyon group</taxon>
        <taxon>Chlorobium</taxon>
    </lineage>
</organism>
<keyword evidence="3" id="KW-0677">Repeat</keyword>
<keyword evidence="2 7" id="KW-0963">Cytoplasm</keyword>
<dbReference type="EMBL" id="AASE01000023">
    <property type="protein sequence ID" value="EAT58311.1"/>
    <property type="molecule type" value="Genomic_DNA"/>
</dbReference>
<keyword evidence="6 7" id="KW-0804">Transcription</keyword>
<dbReference type="Proteomes" id="UP000004162">
    <property type="component" value="Unassembled WGS sequence"/>
</dbReference>
<sequence length="170" mass="19104">MIHICITEANRVAKMAGFIGKEIHAVDEKGRLMIPVRFRRKFGRPVEDGSAECVAGPVEELYIMKAPDRSIELYEPFVWSGIRKTISALSDFNPEERLLKTLMYESLEIVTLDRQGRIALSREFLDHAGISGDVVIIGADTKMTVWDPKQLSTVLQESSGRMASLAGRYF</sequence>
<comment type="subunit">
    <text evidence="7">Forms oligomers.</text>
</comment>
<evidence type="ECO:0000313" key="9">
    <source>
        <dbReference type="EMBL" id="EAT58311.1"/>
    </source>
</evidence>
<name>Q0YPV0_9CHLB</name>
<evidence type="ECO:0000256" key="4">
    <source>
        <dbReference type="ARBA" id="ARBA00023015"/>
    </source>
</evidence>
<dbReference type="AlphaFoldDB" id="Q0YPV0"/>
<reference evidence="9 10" key="2">
    <citation type="submission" date="2006-07" db="EMBL/GenBank/DDBJ databases">
        <title>Sequencing of the draft genome and assembly of Chlorobium ferroxidans DSM 13031.</title>
        <authorList>
            <consortium name="US DOE Joint Genome Institute (JGI-PGF)"/>
            <person name="Copeland A."/>
            <person name="Lucas S."/>
            <person name="Lapidus A."/>
            <person name="Barry K."/>
            <person name="Glavina del Rio T."/>
            <person name="Dalin E."/>
            <person name="Tice H."/>
            <person name="Bruce D."/>
            <person name="Pitluck S."/>
            <person name="Richardson P."/>
        </authorList>
    </citation>
    <scope>NUCLEOTIDE SEQUENCE [LARGE SCALE GENOMIC DNA]</scope>
    <source>
        <strain evidence="9 10">DSM 13031</strain>
    </source>
</reference>
<dbReference type="PROSITE" id="PS51740">
    <property type="entry name" value="SPOVT_ABRB"/>
    <property type="match status" value="2"/>
</dbReference>
<dbReference type="InterPro" id="IPR038619">
    <property type="entry name" value="MraZ_sf"/>
</dbReference>
<dbReference type="InterPro" id="IPR037914">
    <property type="entry name" value="SpoVT-AbrB_sf"/>
</dbReference>
<dbReference type="Pfam" id="PF02381">
    <property type="entry name" value="MraZ"/>
    <property type="match status" value="2"/>
</dbReference>
<dbReference type="CDD" id="cd16321">
    <property type="entry name" value="MraZ_C"/>
    <property type="match status" value="1"/>
</dbReference>
<dbReference type="InterPro" id="IPR035644">
    <property type="entry name" value="MraZ_C"/>
</dbReference>
<evidence type="ECO:0000256" key="3">
    <source>
        <dbReference type="ARBA" id="ARBA00022737"/>
    </source>
</evidence>
<evidence type="ECO:0000256" key="1">
    <source>
        <dbReference type="ARBA" id="ARBA00013860"/>
    </source>
</evidence>
<dbReference type="GO" id="GO:0000976">
    <property type="term" value="F:transcription cis-regulatory region binding"/>
    <property type="evidence" value="ECO:0007669"/>
    <property type="project" value="TreeGrafter"/>
</dbReference>
<evidence type="ECO:0000256" key="2">
    <source>
        <dbReference type="ARBA" id="ARBA00022490"/>
    </source>
</evidence>
<evidence type="ECO:0000259" key="8">
    <source>
        <dbReference type="PROSITE" id="PS51740"/>
    </source>
</evidence>
<dbReference type="GO" id="GO:2000143">
    <property type="term" value="P:negative regulation of DNA-templated transcription initiation"/>
    <property type="evidence" value="ECO:0007669"/>
    <property type="project" value="TreeGrafter"/>
</dbReference>
<keyword evidence="4 7" id="KW-0805">Transcription regulation</keyword>
<dbReference type="InterPro" id="IPR007159">
    <property type="entry name" value="SpoVT-AbrB_dom"/>
</dbReference>
<protein>
    <recommendedName>
        <fullName evidence="1 7">Transcriptional regulator MraZ</fullName>
    </recommendedName>
</protein>
<dbReference type="PANTHER" id="PTHR34701:SF1">
    <property type="entry name" value="TRANSCRIPTIONAL REGULATOR MRAZ"/>
    <property type="match status" value="1"/>
</dbReference>
<evidence type="ECO:0000313" key="10">
    <source>
        <dbReference type="Proteomes" id="UP000004162"/>
    </source>
</evidence>
<comment type="subcellular location">
    <subcellularLocation>
        <location evidence="7">Cytoplasm</location>
        <location evidence="7">Nucleoid</location>
    </subcellularLocation>
</comment>
<dbReference type="InterPro" id="IPR020603">
    <property type="entry name" value="MraZ_dom"/>
</dbReference>
<evidence type="ECO:0000256" key="7">
    <source>
        <dbReference type="HAMAP-Rule" id="MF_01008"/>
    </source>
</evidence>
<dbReference type="GO" id="GO:0005737">
    <property type="term" value="C:cytoplasm"/>
    <property type="evidence" value="ECO:0007669"/>
    <property type="project" value="UniProtKB-UniRule"/>
</dbReference>
<accession>Q0YPV0</accession>
<dbReference type="Gene3D" id="3.40.1550.20">
    <property type="entry name" value="Transcriptional regulator MraZ domain"/>
    <property type="match status" value="1"/>
</dbReference>
<dbReference type="InterPro" id="IPR003444">
    <property type="entry name" value="MraZ"/>
</dbReference>
<gene>
    <name evidence="7" type="primary">mraZ</name>
    <name evidence="9" type="ORF">CferDRAFT_0427</name>
</gene>
<feature type="domain" description="SpoVT-AbrB" evidence="8">
    <location>
        <begin position="107"/>
        <end position="150"/>
    </location>
</feature>
<comment type="similarity">
    <text evidence="7">Belongs to the MraZ family.</text>
</comment>
<dbReference type="CDD" id="cd16320">
    <property type="entry name" value="MraZ_N"/>
    <property type="match status" value="1"/>
</dbReference>
<evidence type="ECO:0000256" key="6">
    <source>
        <dbReference type="ARBA" id="ARBA00023163"/>
    </source>
</evidence>
<dbReference type="InterPro" id="IPR035642">
    <property type="entry name" value="MraZ_N"/>
</dbReference>
<dbReference type="PANTHER" id="PTHR34701">
    <property type="entry name" value="TRANSCRIPTIONAL REGULATOR MRAZ"/>
    <property type="match status" value="1"/>
</dbReference>
<dbReference type="NCBIfam" id="NF001476">
    <property type="entry name" value="PRK00326.2-2"/>
    <property type="match status" value="1"/>
</dbReference>
<dbReference type="GO" id="GO:0009295">
    <property type="term" value="C:nucleoid"/>
    <property type="evidence" value="ECO:0007669"/>
    <property type="project" value="UniProtKB-SubCell"/>
</dbReference>
<dbReference type="SUPFAM" id="SSF89447">
    <property type="entry name" value="AbrB/MazE/MraZ-like"/>
    <property type="match status" value="1"/>
</dbReference>
<reference evidence="9 10" key="1">
    <citation type="submission" date="2006-07" db="EMBL/GenBank/DDBJ databases">
        <title>Annotation of the draft genome assembly of Chlorobium ferroxidans DSM 13031.</title>
        <authorList>
            <consortium name="US DOE Joint Genome Institute (JGI-ORNL)"/>
            <person name="Larimer F."/>
            <person name="Land M."/>
            <person name="Hauser L."/>
        </authorList>
    </citation>
    <scope>NUCLEOTIDE SEQUENCE [LARGE SCALE GENOMIC DNA]</scope>
    <source>
        <strain evidence="9 10">DSM 13031</strain>
    </source>
</reference>